<keyword evidence="4 5" id="KW-0862">Zinc</keyword>
<keyword evidence="3 5" id="KW-0863">Zinc-finger</keyword>
<evidence type="ECO:0000256" key="4">
    <source>
        <dbReference type="ARBA" id="ARBA00022833"/>
    </source>
</evidence>
<feature type="zinc finger region" description="C3H1-type" evidence="5">
    <location>
        <begin position="62"/>
        <end position="90"/>
    </location>
</feature>
<dbReference type="Gene3D" id="4.10.1000.10">
    <property type="entry name" value="Zinc finger, CCCH-type"/>
    <property type="match status" value="1"/>
</dbReference>
<dbReference type="PANTHER" id="PTHR12547">
    <property type="entry name" value="CCCH ZINC FINGER/TIS11-RELATED"/>
    <property type="match status" value="1"/>
</dbReference>
<accession>X6LXE3</accession>
<dbReference type="InterPro" id="IPR000571">
    <property type="entry name" value="Znf_CCCH"/>
</dbReference>
<name>X6LXE3_RETFI</name>
<feature type="coiled-coil region" evidence="6">
    <location>
        <begin position="287"/>
        <end position="318"/>
    </location>
</feature>
<dbReference type="EMBL" id="ASPP01027571">
    <property type="protein sequence ID" value="ETO06031.1"/>
    <property type="molecule type" value="Genomic_DNA"/>
</dbReference>
<dbReference type="GO" id="GO:0008270">
    <property type="term" value="F:zinc ion binding"/>
    <property type="evidence" value="ECO:0007669"/>
    <property type="project" value="UniProtKB-KW"/>
</dbReference>
<evidence type="ECO:0000256" key="1">
    <source>
        <dbReference type="ARBA" id="ARBA00022723"/>
    </source>
</evidence>
<sequence>MKLQAISIRKDFGRFCRSIQEKSAQKIDNHSTNGVKFSITTCGIDENQQRSRISPKNAKPHLYKTELCSKFQQFGWCPYNQGCQFAHGKHELRKKPSLYNKRKKNTNNEITLQTFFFSSFRNTLDNSKQPNTTPQVSAVLPSCAIFPYFANNNLPTVYNQSTFNPLSQHVMYQSSVLAPKIPFANEHAAAFVNVQSINPLTQSNIIPLDERQSKLVHPNETVGNTLTTCALSEFSSLRNTLLSMSSNFSTSPAKSDISLNRLTEGLVIPLKNENNVLQQETIPQNPIDKELEKINESIQQLEKKRESLLHQMNNKTDIVGSSLFLREVTKSNKENFFPIGGY</sequence>
<dbReference type="FunFam" id="4.10.1000.10:FF:000003">
    <property type="entry name" value="Zinc finger CCCH domain-containing protein"/>
    <property type="match status" value="1"/>
</dbReference>
<evidence type="ECO:0000313" key="8">
    <source>
        <dbReference type="EMBL" id="ETO06031.1"/>
    </source>
</evidence>
<organism evidence="8 9">
    <name type="scientific">Reticulomyxa filosa</name>
    <dbReference type="NCBI Taxonomy" id="46433"/>
    <lineage>
        <taxon>Eukaryota</taxon>
        <taxon>Sar</taxon>
        <taxon>Rhizaria</taxon>
        <taxon>Retaria</taxon>
        <taxon>Foraminifera</taxon>
        <taxon>Monothalamids</taxon>
        <taxon>Reticulomyxidae</taxon>
        <taxon>Reticulomyxa</taxon>
    </lineage>
</organism>
<feature type="domain" description="C3H1-type" evidence="7">
    <location>
        <begin position="62"/>
        <end position="90"/>
    </location>
</feature>
<dbReference type="InterPro" id="IPR045877">
    <property type="entry name" value="ZFP36-like"/>
</dbReference>
<dbReference type="PANTHER" id="PTHR12547:SF18">
    <property type="entry name" value="PROTEIN TIS11"/>
    <property type="match status" value="1"/>
</dbReference>
<dbReference type="SMART" id="SM00356">
    <property type="entry name" value="ZnF_C3H1"/>
    <property type="match status" value="1"/>
</dbReference>
<keyword evidence="9" id="KW-1185">Reference proteome</keyword>
<dbReference type="InterPro" id="IPR036855">
    <property type="entry name" value="Znf_CCCH_sf"/>
</dbReference>
<dbReference type="GO" id="GO:0051252">
    <property type="term" value="P:regulation of RNA metabolic process"/>
    <property type="evidence" value="ECO:0007669"/>
    <property type="project" value="UniProtKB-ARBA"/>
</dbReference>
<dbReference type="GO" id="GO:0003729">
    <property type="term" value="F:mRNA binding"/>
    <property type="evidence" value="ECO:0007669"/>
    <property type="project" value="InterPro"/>
</dbReference>
<protein>
    <recommendedName>
        <fullName evidence="7">C3H1-type domain-containing protein</fullName>
    </recommendedName>
</protein>
<gene>
    <name evidence="8" type="ORF">RFI_31366</name>
</gene>
<dbReference type="SUPFAM" id="SSF90229">
    <property type="entry name" value="CCCH zinc finger"/>
    <property type="match status" value="1"/>
</dbReference>
<dbReference type="PROSITE" id="PS50103">
    <property type="entry name" value="ZF_C3H1"/>
    <property type="match status" value="1"/>
</dbReference>
<dbReference type="AlphaFoldDB" id="X6LXE3"/>
<dbReference type="Pfam" id="PF00642">
    <property type="entry name" value="zf-CCCH"/>
    <property type="match status" value="1"/>
</dbReference>
<keyword evidence="1 5" id="KW-0479">Metal-binding</keyword>
<evidence type="ECO:0000313" key="9">
    <source>
        <dbReference type="Proteomes" id="UP000023152"/>
    </source>
</evidence>
<evidence type="ECO:0000256" key="6">
    <source>
        <dbReference type="SAM" id="Coils"/>
    </source>
</evidence>
<dbReference type="GO" id="GO:0010468">
    <property type="term" value="P:regulation of gene expression"/>
    <property type="evidence" value="ECO:0007669"/>
    <property type="project" value="UniProtKB-ARBA"/>
</dbReference>
<evidence type="ECO:0000259" key="7">
    <source>
        <dbReference type="PROSITE" id="PS50103"/>
    </source>
</evidence>
<evidence type="ECO:0000256" key="2">
    <source>
        <dbReference type="ARBA" id="ARBA00022737"/>
    </source>
</evidence>
<dbReference type="Proteomes" id="UP000023152">
    <property type="component" value="Unassembled WGS sequence"/>
</dbReference>
<dbReference type="OrthoDB" id="410307at2759"/>
<evidence type="ECO:0000256" key="3">
    <source>
        <dbReference type="ARBA" id="ARBA00022771"/>
    </source>
</evidence>
<proteinExistence type="predicted"/>
<comment type="caution">
    <text evidence="8">The sequence shown here is derived from an EMBL/GenBank/DDBJ whole genome shotgun (WGS) entry which is preliminary data.</text>
</comment>
<evidence type="ECO:0000256" key="5">
    <source>
        <dbReference type="PROSITE-ProRule" id="PRU00723"/>
    </source>
</evidence>
<keyword evidence="6" id="KW-0175">Coiled coil</keyword>
<keyword evidence="2" id="KW-0677">Repeat</keyword>
<reference evidence="8 9" key="1">
    <citation type="journal article" date="2013" name="Curr. Biol.">
        <title>The Genome of the Foraminiferan Reticulomyxa filosa.</title>
        <authorList>
            <person name="Glockner G."/>
            <person name="Hulsmann N."/>
            <person name="Schleicher M."/>
            <person name="Noegel A.A."/>
            <person name="Eichinger L."/>
            <person name="Gallinger C."/>
            <person name="Pawlowski J."/>
            <person name="Sierra R."/>
            <person name="Euteneuer U."/>
            <person name="Pillet L."/>
            <person name="Moustafa A."/>
            <person name="Platzer M."/>
            <person name="Groth M."/>
            <person name="Szafranski K."/>
            <person name="Schliwa M."/>
        </authorList>
    </citation>
    <scope>NUCLEOTIDE SEQUENCE [LARGE SCALE GENOMIC DNA]</scope>
</reference>